<comment type="similarity">
    <text evidence="2 9">Belongs to the mitochondrial pyruvate carrier (MPC) (TC 2.A.105) family.</text>
</comment>
<dbReference type="InterPro" id="IPR005336">
    <property type="entry name" value="MPC"/>
</dbReference>
<evidence type="ECO:0000256" key="4">
    <source>
        <dbReference type="ARBA" id="ARBA00022692"/>
    </source>
</evidence>
<evidence type="ECO:0000256" key="8">
    <source>
        <dbReference type="ARBA" id="ARBA00023136"/>
    </source>
</evidence>
<accession>A0A7I8VL65</accession>
<gene>
    <name evidence="10" type="ORF">DGYR_LOCUS5574</name>
</gene>
<reference evidence="10 11" key="1">
    <citation type="submission" date="2020-08" db="EMBL/GenBank/DDBJ databases">
        <authorList>
            <person name="Hejnol A."/>
        </authorList>
    </citation>
    <scope>NUCLEOTIDE SEQUENCE [LARGE SCALE GENOMIC DNA]</scope>
</reference>
<evidence type="ECO:0000256" key="1">
    <source>
        <dbReference type="ARBA" id="ARBA00004448"/>
    </source>
</evidence>
<keyword evidence="7 9" id="KW-0496">Mitochondrion</keyword>
<sequence>MGSIFYEHFWGPVANWGLPLAAIADAKDNPEKISGNMTTGKFAWKVTPRNKLLFACHLTNEVTQLYQLARWYDFHHRKTPEQQKEVRNFYLKKAAEERLAKQAKKLAKASTTS</sequence>
<protein>
    <recommendedName>
        <fullName evidence="9">Mitochondrial pyruvate carrier</fullName>
    </recommendedName>
</protein>
<evidence type="ECO:0000313" key="10">
    <source>
        <dbReference type="EMBL" id="CAD5116999.1"/>
    </source>
</evidence>
<evidence type="ECO:0000256" key="9">
    <source>
        <dbReference type="RuleBase" id="RU363100"/>
    </source>
</evidence>
<evidence type="ECO:0000313" key="11">
    <source>
        <dbReference type="Proteomes" id="UP000549394"/>
    </source>
</evidence>
<comment type="subcellular location">
    <subcellularLocation>
        <location evidence="1 9">Mitochondrion inner membrane</location>
        <topology evidence="1 9">Multi-pass membrane protein</topology>
    </subcellularLocation>
</comment>
<evidence type="ECO:0000256" key="5">
    <source>
        <dbReference type="ARBA" id="ARBA00022792"/>
    </source>
</evidence>
<dbReference type="PANTHER" id="PTHR14154">
    <property type="entry name" value="UPF0041 BRAIN PROTEIN 44-RELATED"/>
    <property type="match status" value="1"/>
</dbReference>
<keyword evidence="6" id="KW-1133">Transmembrane helix</keyword>
<evidence type="ECO:0000256" key="7">
    <source>
        <dbReference type="ARBA" id="ARBA00023128"/>
    </source>
</evidence>
<proteinExistence type="inferred from homology"/>
<dbReference type="AlphaFoldDB" id="A0A7I8VL65"/>
<dbReference type="Proteomes" id="UP000549394">
    <property type="component" value="Unassembled WGS sequence"/>
</dbReference>
<evidence type="ECO:0000256" key="3">
    <source>
        <dbReference type="ARBA" id="ARBA00022448"/>
    </source>
</evidence>
<comment type="caution">
    <text evidence="10">The sequence shown here is derived from an EMBL/GenBank/DDBJ whole genome shotgun (WGS) entry which is preliminary data.</text>
</comment>
<dbReference type="EMBL" id="CAJFCJ010000007">
    <property type="protein sequence ID" value="CAD5116999.1"/>
    <property type="molecule type" value="Genomic_DNA"/>
</dbReference>
<dbReference type="GO" id="GO:0006850">
    <property type="term" value="P:pyruvate import into mitochondria"/>
    <property type="evidence" value="ECO:0007669"/>
    <property type="project" value="InterPro"/>
</dbReference>
<keyword evidence="11" id="KW-1185">Reference proteome</keyword>
<keyword evidence="3 9" id="KW-0813">Transport</keyword>
<name>A0A7I8VL65_9ANNE</name>
<dbReference type="OrthoDB" id="1697690at2759"/>
<keyword evidence="5 9" id="KW-0999">Mitochondrion inner membrane</keyword>
<comment type="function">
    <text evidence="9">Mediates the uptake of pyruvate into mitochondria.</text>
</comment>
<keyword evidence="4" id="KW-0812">Transmembrane</keyword>
<dbReference type="GO" id="GO:0005743">
    <property type="term" value="C:mitochondrial inner membrane"/>
    <property type="evidence" value="ECO:0007669"/>
    <property type="project" value="UniProtKB-SubCell"/>
</dbReference>
<dbReference type="Pfam" id="PF03650">
    <property type="entry name" value="MPC"/>
    <property type="match status" value="1"/>
</dbReference>
<evidence type="ECO:0000256" key="2">
    <source>
        <dbReference type="ARBA" id="ARBA00006416"/>
    </source>
</evidence>
<evidence type="ECO:0000256" key="6">
    <source>
        <dbReference type="ARBA" id="ARBA00022989"/>
    </source>
</evidence>
<organism evidence="10 11">
    <name type="scientific">Dimorphilus gyrociliatus</name>
    <dbReference type="NCBI Taxonomy" id="2664684"/>
    <lineage>
        <taxon>Eukaryota</taxon>
        <taxon>Metazoa</taxon>
        <taxon>Spiralia</taxon>
        <taxon>Lophotrochozoa</taxon>
        <taxon>Annelida</taxon>
        <taxon>Polychaeta</taxon>
        <taxon>Polychaeta incertae sedis</taxon>
        <taxon>Dinophilidae</taxon>
        <taxon>Dimorphilus</taxon>
    </lineage>
</organism>
<keyword evidence="8" id="KW-0472">Membrane</keyword>